<feature type="signal peptide" evidence="1">
    <location>
        <begin position="1"/>
        <end position="26"/>
    </location>
</feature>
<evidence type="ECO:0000313" key="3">
    <source>
        <dbReference type="EMBL" id="GJN50718.1"/>
    </source>
</evidence>
<evidence type="ECO:0000313" key="5">
    <source>
        <dbReference type="Proteomes" id="UP001054892"/>
    </source>
</evidence>
<keyword evidence="5" id="KW-1185">Reference proteome</keyword>
<sequence length="244" mass="27107">MSPTPPPRHVLALVLCTALPFAQAQATRFDGYEAFYRSLGDNTFEGPGSPLHLACTEAQQCLWVNAMAAAVKRYDSELWSVPGELPDATPAGMPEIAFDGQRLDIGERHWLLGEAVELAPAQWRVGASMDPEELYGITAWRRGEAYCLELPAKGNGRADRYTQVLLVHDRALYDLPPLFASCAAIRQAPAGSFLYPRNAYLEETIDNEPIGLRVDYLQPGSKTPAEHHRLQFPDPQNPFLFEVR</sequence>
<dbReference type="EMBL" id="AP023189">
    <property type="protein sequence ID" value="BCG26547.1"/>
    <property type="molecule type" value="Genomic_DNA"/>
</dbReference>
<reference evidence="2 4" key="1">
    <citation type="submission" date="2020-05" db="EMBL/GenBank/DDBJ databases">
        <title>Characterization of novel class B3 metallo-beta-lactamase from novel Pseudomonas species.</title>
        <authorList>
            <person name="Yamada K."/>
            <person name="Aoki K."/>
            <person name="Ishii Y."/>
        </authorList>
    </citation>
    <scope>NUCLEOTIDE SEQUENCE [LARGE SCALE GENOMIC DNA]</scope>
    <source>
        <strain evidence="2 4">TUM18999</strain>
        <strain evidence="3 5">TUM20286</strain>
    </source>
</reference>
<gene>
    <name evidence="2" type="ORF">TUM18999_47380</name>
    <name evidence="3" type="ORF">TUM20286_04700</name>
</gene>
<dbReference type="Proteomes" id="UP000509383">
    <property type="component" value="Chromosome"/>
</dbReference>
<proteinExistence type="predicted"/>
<dbReference type="Proteomes" id="UP001054892">
    <property type="component" value="Unassembled WGS sequence"/>
</dbReference>
<name>A0A6J4E9Z1_9PSED</name>
<feature type="chain" id="PRO_5027120091" evidence="1">
    <location>
        <begin position="27"/>
        <end position="244"/>
    </location>
</feature>
<dbReference type="RefSeq" id="WP_173176105.1">
    <property type="nucleotide sequence ID" value="NZ_AP023189.1"/>
</dbReference>
<dbReference type="EMBL" id="BQKM01000001">
    <property type="protein sequence ID" value="GJN50718.1"/>
    <property type="molecule type" value="Genomic_DNA"/>
</dbReference>
<dbReference type="KEGG" id="ptw:TUM18999_47380"/>
<keyword evidence="1" id="KW-0732">Signal</keyword>
<organism evidence="2 4">
    <name type="scientific">Pseudomonas tohonis</name>
    <dbReference type="NCBI Taxonomy" id="2725477"/>
    <lineage>
        <taxon>Bacteria</taxon>
        <taxon>Pseudomonadati</taxon>
        <taxon>Pseudomonadota</taxon>
        <taxon>Gammaproteobacteria</taxon>
        <taxon>Pseudomonadales</taxon>
        <taxon>Pseudomonadaceae</taxon>
        <taxon>Pseudomonas</taxon>
    </lineage>
</organism>
<protein>
    <submittedName>
        <fullName evidence="2">Uncharacterized protein</fullName>
    </submittedName>
</protein>
<dbReference type="AlphaFoldDB" id="A0A6J4E9Z1"/>
<evidence type="ECO:0000313" key="2">
    <source>
        <dbReference type="EMBL" id="BCG26547.1"/>
    </source>
</evidence>
<evidence type="ECO:0000256" key="1">
    <source>
        <dbReference type="SAM" id="SignalP"/>
    </source>
</evidence>
<evidence type="ECO:0000313" key="4">
    <source>
        <dbReference type="Proteomes" id="UP000509383"/>
    </source>
</evidence>
<accession>A0A6J4E9Z1</accession>